<dbReference type="PANTHER" id="PTHR16943">
    <property type="entry name" value="2-METHYLCITRATE DEHYDRATASE-RELATED"/>
    <property type="match status" value="1"/>
</dbReference>
<dbReference type="InterPro" id="IPR045337">
    <property type="entry name" value="MmgE_PrpD_C"/>
</dbReference>
<evidence type="ECO:0008006" key="6">
    <source>
        <dbReference type="Google" id="ProtNLM"/>
    </source>
</evidence>
<dbReference type="InterPro" id="IPR045336">
    <property type="entry name" value="MmgE_PrpD_N"/>
</dbReference>
<gene>
    <name evidence="4" type="ORF">NEMBOFW57_010768</name>
</gene>
<feature type="domain" description="MmgE/PrpD C-terminal" evidence="3">
    <location>
        <begin position="283"/>
        <end position="449"/>
    </location>
</feature>
<dbReference type="AlphaFoldDB" id="A0AAD4ENM6"/>
<evidence type="ECO:0000313" key="4">
    <source>
        <dbReference type="EMBL" id="KAG7284395.1"/>
    </source>
</evidence>
<evidence type="ECO:0000313" key="5">
    <source>
        <dbReference type="Proteomes" id="UP001197093"/>
    </source>
</evidence>
<reference evidence="4" key="1">
    <citation type="submission" date="2023-02" db="EMBL/GenBank/DDBJ databases">
        <authorList>
            <person name="Palmer J.M."/>
        </authorList>
    </citation>
    <scope>NUCLEOTIDE SEQUENCE</scope>
    <source>
        <strain evidence="4">FW57</strain>
    </source>
</reference>
<name>A0AAD4ENM6_9PEZI</name>
<dbReference type="InterPro" id="IPR042183">
    <property type="entry name" value="MmgE/PrpD_sf_1"/>
</dbReference>
<dbReference type="InterPro" id="IPR005656">
    <property type="entry name" value="MmgE_PrpD"/>
</dbReference>
<evidence type="ECO:0000259" key="3">
    <source>
        <dbReference type="Pfam" id="PF19305"/>
    </source>
</evidence>
<accession>A0AAD4ENM6</accession>
<protein>
    <recommendedName>
        <fullName evidence="6">MmgE/PrpD family protein</fullName>
    </recommendedName>
</protein>
<evidence type="ECO:0000259" key="2">
    <source>
        <dbReference type="Pfam" id="PF03972"/>
    </source>
</evidence>
<dbReference type="EMBL" id="JAHCVI010000006">
    <property type="protein sequence ID" value="KAG7284395.1"/>
    <property type="molecule type" value="Genomic_DNA"/>
</dbReference>
<dbReference type="InterPro" id="IPR036148">
    <property type="entry name" value="MmgE/PrpD_sf"/>
</dbReference>
<dbReference type="Gene3D" id="1.10.4100.10">
    <property type="entry name" value="2-methylcitrate dehydratase PrpD"/>
    <property type="match status" value="1"/>
</dbReference>
<organism evidence="4 5">
    <name type="scientific">Staphylotrichum longicolle</name>
    <dbReference type="NCBI Taxonomy" id="669026"/>
    <lineage>
        <taxon>Eukaryota</taxon>
        <taxon>Fungi</taxon>
        <taxon>Dikarya</taxon>
        <taxon>Ascomycota</taxon>
        <taxon>Pezizomycotina</taxon>
        <taxon>Sordariomycetes</taxon>
        <taxon>Sordariomycetidae</taxon>
        <taxon>Sordariales</taxon>
        <taxon>Chaetomiaceae</taxon>
        <taxon>Staphylotrichum</taxon>
    </lineage>
</organism>
<comment type="caution">
    <text evidence="4">The sequence shown here is derived from an EMBL/GenBank/DDBJ whole genome shotgun (WGS) entry which is preliminary data.</text>
</comment>
<dbReference type="Pfam" id="PF19305">
    <property type="entry name" value="MmgE_PrpD_C"/>
    <property type="match status" value="1"/>
</dbReference>
<evidence type="ECO:0000256" key="1">
    <source>
        <dbReference type="ARBA" id="ARBA00006174"/>
    </source>
</evidence>
<dbReference type="Proteomes" id="UP001197093">
    <property type="component" value="Unassembled WGS sequence"/>
</dbReference>
<proteinExistence type="inferred from homology"/>
<sequence>MGSQQINDNNADIPSITPTLVAFVTSTQYESLPPAIIQKLKELLLDHIGVASSAAATADSSKSFLAGIKAFAGQQTGHSTVYATGKTFAPQYAALLNGAFAHTFDFDDTFAAGALHPGASVIPAALVQAEACGADAKTLLGGLAVGFEVICRIARAVSAGSYERGFHSTGTAGIYGAIAAAARVKRLSAETVEAAFGLAGSKAAGSMQFLENGAWNKRLHPGFAAHDALLCIALAEAGVIGSVKPLEGKAGWFHSYSTTADLPPVTDKLGEEWCFMTTALKPYPACRMTHTSIELAERFSKLKPGVGVEGITVWMHPVLWNVVGVPDANKIRPRNIVDAQFSNYVQTAIAWIYGSSIGWAAYDKIFDNDVQELSAKVTIVQDESIRSLGVRFKVRWEDGTEREEFLENPLGEASNPFSWGRIQEKYLGLAEPVYGVKANDILDVVKNLENCQSMDLISLL</sequence>
<dbReference type="PANTHER" id="PTHR16943:SF8">
    <property type="entry name" value="2-METHYLCITRATE DEHYDRATASE"/>
    <property type="match status" value="1"/>
</dbReference>
<dbReference type="Pfam" id="PF03972">
    <property type="entry name" value="MmgE_PrpD_N"/>
    <property type="match status" value="1"/>
</dbReference>
<dbReference type="GO" id="GO:0016829">
    <property type="term" value="F:lyase activity"/>
    <property type="evidence" value="ECO:0007669"/>
    <property type="project" value="InterPro"/>
</dbReference>
<keyword evidence="5" id="KW-1185">Reference proteome</keyword>
<comment type="similarity">
    <text evidence="1">Belongs to the PrpD family.</text>
</comment>
<feature type="domain" description="MmgE/PrpD N-terminal" evidence="2">
    <location>
        <begin position="20"/>
        <end position="261"/>
    </location>
</feature>
<dbReference type="SUPFAM" id="SSF103378">
    <property type="entry name" value="2-methylcitrate dehydratase PrpD"/>
    <property type="match status" value="1"/>
</dbReference>